<evidence type="ECO:0000259" key="1">
    <source>
        <dbReference type="Pfam" id="PF24573"/>
    </source>
</evidence>
<feature type="domain" description="Dynein axonemal assembly factor 5 HEAT-repeat" evidence="1">
    <location>
        <begin position="2"/>
        <end position="197"/>
    </location>
</feature>
<name>A0A3M7QFQ0_BRAPC</name>
<dbReference type="Gene3D" id="1.25.10.10">
    <property type="entry name" value="Leucine-rich Repeat Variant"/>
    <property type="match status" value="2"/>
</dbReference>
<dbReference type="Proteomes" id="UP000276133">
    <property type="component" value="Unassembled WGS sequence"/>
</dbReference>
<protein>
    <submittedName>
        <fullName evidence="2">Dynein assembly factor axonemal-like</fullName>
    </submittedName>
</protein>
<dbReference type="InterPro" id="IPR011989">
    <property type="entry name" value="ARM-like"/>
</dbReference>
<dbReference type="InterPro" id="IPR056497">
    <property type="entry name" value="HEAT_DAAF5"/>
</dbReference>
<sequence>KNQRPNVGCRELIRLNASKILPGILNDISDWVEATRIKSIQLLYIMIWQAEKNTTQHLETALQTLFKASNENVHIIQDYIFNCSRLIGVFTDADLCLPVAFKTVKKLNSINSGAINLLNGLLVGCGIDKITPNLGLECLELLEDICKTYDNKLNQKALNCCATIAQLIQKENSEPDSEKKNKLEYILFKVLSTISALAEEEELKMKAKEVVKNINETKIQSLTAKFLNELKCNCESWTDNAFEPNIFCFLLKEQEVSEKILQDIMTILKKCLNPSKDVKMRTKFLLMIPEVFSSICKSSDKTILETCLEDILNEMIIPNIVWKAGRSAGALRMTACASLVLLMKSEAIKTINLSDQSIDKLLKMMLSSLDDDNKSTRLYVSRVFIIILNNYGKSLEKDQLHKFYPEFIKRLDDQSEEIRVEILKIFYLYFSCLNQNYDKILYQAHLQVIYENLLLYLDDTNEDFQLKILDILKHGSILNPELLIQEIKKVKEKHRNKKLCEDLEMCCQKNIETNF</sequence>
<dbReference type="GO" id="GO:0036158">
    <property type="term" value="P:outer dynein arm assembly"/>
    <property type="evidence" value="ECO:0007669"/>
    <property type="project" value="TreeGrafter"/>
</dbReference>
<reference evidence="2 3" key="1">
    <citation type="journal article" date="2018" name="Sci. Rep.">
        <title>Genomic signatures of local adaptation to the degree of environmental predictability in rotifers.</title>
        <authorList>
            <person name="Franch-Gras L."/>
            <person name="Hahn C."/>
            <person name="Garcia-Roger E.M."/>
            <person name="Carmona M.J."/>
            <person name="Serra M."/>
            <person name="Gomez A."/>
        </authorList>
    </citation>
    <scope>NUCLEOTIDE SEQUENCE [LARGE SCALE GENOMIC DNA]</scope>
    <source>
        <strain evidence="2">HYR1</strain>
    </source>
</reference>
<dbReference type="SUPFAM" id="SSF48371">
    <property type="entry name" value="ARM repeat"/>
    <property type="match status" value="1"/>
</dbReference>
<feature type="non-terminal residue" evidence="2">
    <location>
        <position position="1"/>
    </location>
</feature>
<dbReference type="GO" id="GO:0005737">
    <property type="term" value="C:cytoplasm"/>
    <property type="evidence" value="ECO:0007669"/>
    <property type="project" value="TreeGrafter"/>
</dbReference>
<gene>
    <name evidence="2" type="ORF">BpHYR1_017576</name>
</gene>
<dbReference type="Pfam" id="PF24573">
    <property type="entry name" value="HEAT_DAAF5"/>
    <property type="match status" value="1"/>
</dbReference>
<dbReference type="OrthoDB" id="413572at2759"/>
<evidence type="ECO:0000313" key="2">
    <source>
        <dbReference type="EMBL" id="RNA10266.1"/>
    </source>
</evidence>
<dbReference type="PANTHER" id="PTHR16216:SF2">
    <property type="entry name" value="DYNEIN AXONEMAL ASSEMBLY FACTOR 5"/>
    <property type="match status" value="1"/>
</dbReference>
<dbReference type="STRING" id="10195.A0A3M7QFQ0"/>
<keyword evidence="3" id="KW-1185">Reference proteome</keyword>
<comment type="caution">
    <text evidence="2">The sequence shown here is derived from an EMBL/GenBank/DDBJ whole genome shotgun (WGS) entry which is preliminary data.</text>
</comment>
<dbReference type="InterPro" id="IPR052623">
    <property type="entry name" value="DAAF5"/>
</dbReference>
<dbReference type="EMBL" id="REGN01006249">
    <property type="protein sequence ID" value="RNA10266.1"/>
    <property type="molecule type" value="Genomic_DNA"/>
</dbReference>
<organism evidence="2 3">
    <name type="scientific">Brachionus plicatilis</name>
    <name type="common">Marine rotifer</name>
    <name type="synonym">Brachionus muelleri</name>
    <dbReference type="NCBI Taxonomy" id="10195"/>
    <lineage>
        <taxon>Eukaryota</taxon>
        <taxon>Metazoa</taxon>
        <taxon>Spiralia</taxon>
        <taxon>Gnathifera</taxon>
        <taxon>Rotifera</taxon>
        <taxon>Eurotatoria</taxon>
        <taxon>Monogononta</taxon>
        <taxon>Pseudotrocha</taxon>
        <taxon>Ploima</taxon>
        <taxon>Brachionidae</taxon>
        <taxon>Brachionus</taxon>
    </lineage>
</organism>
<proteinExistence type="predicted"/>
<dbReference type="GO" id="GO:0045505">
    <property type="term" value="F:dynein intermediate chain binding"/>
    <property type="evidence" value="ECO:0007669"/>
    <property type="project" value="TreeGrafter"/>
</dbReference>
<accession>A0A3M7QFQ0</accession>
<dbReference type="GO" id="GO:0003341">
    <property type="term" value="P:cilium movement"/>
    <property type="evidence" value="ECO:0007669"/>
    <property type="project" value="TreeGrafter"/>
</dbReference>
<dbReference type="GO" id="GO:0036159">
    <property type="term" value="P:inner dynein arm assembly"/>
    <property type="evidence" value="ECO:0007669"/>
    <property type="project" value="TreeGrafter"/>
</dbReference>
<evidence type="ECO:0000313" key="3">
    <source>
        <dbReference type="Proteomes" id="UP000276133"/>
    </source>
</evidence>
<dbReference type="PANTHER" id="PTHR16216">
    <property type="entry name" value="DYNEIN ASSEMBLY FACTOR 5, AXONEMAL"/>
    <property type="match status" value="1"/>
</dbReference>
<dbReference type="InterPro" id="IPR016024">
    <property type="entry name" value="ARM-type_fold"/>
</dbReference>
<dbReference type="AlphaFoldDB" id="A0A3M7QFQ0"/>